<accession>A0A0N5AAN4</accession>
<feature type="region of interest" description="Disordered" evidence="1">
    <location>
        <begin position="1"/>
        <end position="20"/>
    </location>
</feature>
<dbReference type="WBParaSite" id="SMUV_0000121001-mRNA-1">
    <property type="protein sequence ID" value="SMUV_0000121001-mRNA-1"/>
    <property type="gene ID" value="SMUV_0000121001"/>
</dbReference>
<dbReference type="Proteomes" id="UP000046393">
    <property type="component" value="Unplaced"/>
</dbReference>
<protein>
    <submittedName>
        <fullName evidence="3">Uncharacterized protein</fullName>
    </submittedName>
</protein>
<organism evidence="2 3">
    <name type="scientific">Syphacia muris</name>
    <dbReference type="NCBI Taxonomy" id="451379"/>
    <lineage>
        <taxon>Eukaryota</taxon>
        <taxon>Metazoa</taxon>
        <taxon>Ecdysozoa</taxon>
        <taxon>Nematoda</taxon>
        <taxon>Chromadorea</taxon>
        <taxon>Rhabditida</taxon>
        <taxon>Spirurina</taxon>
        <taxon>Oxyuridomorpha</taxon>
        <taxon>Oxyuroidea</taxon>
        <taxon>Oxyuridae</taxon>
        <taxon>Syphacia</taxon>
    </lineage>
</organism>
<keyword evidence="2" id="KW-1185">Reference proteome</keyword>
<evidence type="ECO:0000313" key="2">
    <source>
        <dbReference type="Proteomes" id="UP000046393"/>
    </source>
</evidence>
<evidence type="ECO:0000313" key="3">
    <source>
        <dbReference type="WBParaSite" id="SMUV_0000121001-mRNA-1"/>
    </source>
</evidence>
<evidence type="ECO:0000256" key="1">
    <source>
        <dbReference type="SAM" id="MobiDB-lite"/>
    </source>
</evidence>
<dbReference type="AlphaFoldDB" id="A0A0N5AAN4"/>
<reference evidence="3" key="1">
    <citation type="submission" date="2017-02" db="UniProtKB">
        <authorList>
            <consortium name="WormBaseParasite"/>
        </authorList>
    </citation>
    <scope>IDENTIFICATION</scope>
</reference>
<name>A0A0N5AAN4_9BILA</name>
<proteinExistence type="predicted"/>
<sequence length="75" mass="8181">MPLSSSSLLRASPETFNGATAPKRTIDVRETKEGKRNRISERLLLSKRQSVGGDTVTESCSIAKGHIAKELLINE</sequence>